<evidence type="ECO:0000313" key="4">
    <source>
        <dbReference type="Proteomes" id="UP000295083"/>
    </source>
</evidence>
<dbReference type="Proteomes" id="UP000295083">
    <property type="component" value="Unassembled WGS sequence"/>
</dbReference>
<feature type="region of interest" description="Disordered" evidence="1">
    <location>
        <begin position="117"/>
        <end position="144"/>
    </location>
</feature>
<dbReference type="InterPro" id="IPR013087">
    <property type="entry name" value="Znf_C2H2_type"/>
</dbReference>
<feature type="domain" description="C2H2-type" evidence="2">
    <location>
        <begin position="184"/>
        <end position="207"/>
    </location>
</feature>
<protein>
    <recommendedName>
        <fullName evidence="2">C2H2-type domain-containing protein</fullName>
    </recommendedName>
</protein>
<dbReference type="PROSITE" id="PS00028">
    <property type="entry name" value="ZINC_FINGER_C2H2_1"/>
    <property type="match status" value="1"/>
</dbReference>
<feature type="compositionally biased region" description="Polar residues" evidence="1">
    <location>
        <begin position="471"/>
        <end position="489"/>
    </location>
</feature>
<dbReference type="EMBL" id="QAPG01000061">
    <property type="protein sequence ID" value="TDZ33630.1"/>
    <property type="molecule type" value="Genomic_DNA"/>
</dbReference>
<proteinExistence type="predicted"/>
<dbReference type="AlphaFoldDB" id="A0A4R8Q8P2"/>
<evidence type="ECO:0000259" key="2">
    <source>
        <dbReference type="PROSITE" id="PS00028"/>
    </source>
</evidence>
<reference evidence="3 4" key="1">
    <citation type="submission" date="2018-11" db="EMBL/GenBank/DDBJ databases">
        <title>Genome sequence and assembly of Colletotrichum spinosum.</title>
        <authorList>
            <person name="Gan P."/>
            <person name="Shirasu K."/>
        </authorList>
    </citation>
    <scope>NUCLEOTIDE SEQUENCE [LARGE SCALE GENOMIC DNA]</scope>
    <source>
        <strain evidence="3 4">CBS 515.97</strain>
    </source>
</reference>
<name>A0A4R8Q8P2_9PEZI</name>
<accession>A0A4R8Q8P2</accession>
<organism evidence="3 4">
    <name type="scientific">Colletotrichum spinosum</name>
    <dbReference type="NCBI Taxonomy" id="1347390"/>
    <lineage>
        <taxon>Eukaryota</taxon>
        <taxon>Fungi</taxon>
        <taxon>Dikarya</taxon>
        <taxon>Ascomycota</taxon>
        <taxon>Pezizomycotina</taxon>
        <taxon>Sordariomycetes</taxon>
        <taxon>Hypocreomycetidae</taxon>
        <taxon>Glomerellales</taxon>
        <taxon>Glomerellaceae</taxon>
        <taxon>Colletotrichum</taxon>
        <taxon>Colletotrichum orbiculare species complex</taxon>
    </lineage>
</organism>
<gene>
    <name evidence="3" type="ORF">C8035_v010681</name>
</gene>
<comment type="caution">
    <text evidence="3">The sequence shown here is derived from an EMBL/GenBank/DDBJ whole genome shotgun (WGS) entry which is preliminary data.</text>
</comment>
<evidence type="ECO:0000313" key="3">
    <source>
        <dbReference type="EMBL" id="TDZ33630.1"/>
    </source>
</evidence>
<keyword evidence="4" id="KW-1185">Reference proteome</keyword>
<feature type="region of interest" description="Disordered" evidence="1">
    <location>
        <begin position="465"/>
        <end position="489"/>
    </location>
</feature>
<evidence type="ECO:0000256" key="1">
    <source>
        <dbReference type="SAM" id="MobiDB-lite"/>
    </source>
</evidence>
<sequence>MLPNTSSQSMSPEDALTLRALAGRYGSGNLTYTLRSMTSRPAPQHHLSAPARSSAMSTSTFGSIYSAPSLTNSGPWSGSDASLCGSDAGSVAGSYFGQSPGTWTDTVDPAFIMSPSTPSLSGSDWQDAISPASDKKNNPKPPSARKPIECPICAVYDVYVGFGRKSDFKKHLQNFHATDDIWVCPHDKCRMIFDFEKAYVTHFKIDHGDAPPPPDMVRVELCPQVVFACGFIGCKEVHEASSDTDAAAAADKFFDHLAGHFDAKHSSTMSEWTYYHQIQNLLRQKSLKDEWKHTLWDKAARNQLRWQPRSSGDLKKLLECRHLADVPRILHAAWTLGQTSFSSPEHPAPEFPGEATRPLKHSCAFAGKNHSQLRIDTHFHAPCTSRQTIFSLRRGLFPVKLVTVSHPPPRSVPEEPDSLEYAHPGTPLVLPERDDWSTNVVLGPPEDEHLFDPLLFPGSGCHAAENPAAPWSQSTGDLTPSPESETSRTLLQVPSLKRHLSWGRRSLDNLRLKRRGDDKAALPTWI</sequence>